<feature type="region of interest" description="Disordered" evidence="1">
    <location>
        <begin position="46"/>
        <end position="171"/>
    </location>
</feature>
<protein>
    <submittedName>
        <fullName evidence="2">Uncharacterized protein</fullName>
    </submittedName>
</protein>
<reference evidence="2 3" key="1">
    <citation type="submission" date="2016-12" db="EMBL/GenBank/DDBJ databases">
        <title>The genome of dimorphic prosthecate Glycocaulis alkaliphilus 6b-8t, isolated from crude oil dictates its adaptability in petroleum environments.</title>
        <authorList>
            <person name="Wu X.-L."/>
            <person name="Geng S."/>
        </authorList>
    </citation>
    <scope>NUCLEOTIDE SEQUENCE [LARGE SCALE GENOMIC DNA]</scope>
    <source>
        <strain evidence="2 3">6B-8</strain>
    </source>
</reference>
<evidence type="ECO:0000313" key="2">
    <source>
        <dbReference type="EMBL" id="AZU02938.1"/>
    </source>
</evidence>
<sequence length="171" mass="19153">MAISRKDEARFLDKDETALVEKSHHPEIGSLDDKELSSTIKLIRERRDRAREIGQRQRREMRGKAKPQGAKPAGDNAGTKQKMAVLAQALKRLNSEQTRREQLSARNATASGMKRAMELKSAASAPKRPSSKTADKGMKAKPNKKNEQITDPREVGRVSQQIKKAQAKKDR</sequence>
<dbReference type="AlphaFoldDB" id="A0A3T0E720"/>
<feature type="compositionally biased region" description="Basic and acidic residues" evidence="1">
    <location>
        <begin position="133"/>
        <end position="156"/>
    </location>
</feature>
<dbReference type="EMBL" id="CP018911">
    <property type="protein sequence ID" value="AZU02938.1"/>
    <property type="molecule type" value="Genomic_DNA"/>
</dbReference>
<evidence type="ECO:0000256" key="1">
    <source>
        <dbReference type="SAM" id="MobiDB-lite"/>
    </source>
</evidence>
<evidence type="ECO:0000313" key="3">
    <source>
        <dbReference type="Proteomes" id="UP000286954"/>
    </source>
</evidence>
<name>A0A3T0E720_9PROT</name>
<proteinExistence type="predicted"/>
<dbReference type="Proteomes" id="UP000286954">
    <property type="component" value="Chromosome"/>
</dbReference>
<accession>A0A3T0E720</accession>
<feature type="region of interest" description="Disordered" evidence="1">
    <location>
        <begin position="14"/>
        <end position="33"/>
    </location>
</feature>
<feature type="compositionally biased region" description="Basic and acidic residues" evidence="1">
    <location>
        <begin position="93"/>
        <end position="103"/>
    </location>
</feature>
<dbReference type="KEGG" id="gak:X907_0390"/>
<feature type="compositionally biased region" description="Low complexity" evidence="1">
    <location>
        <begin position="120"/>
        <end position="132"/>
    </location>
</feature>
<organism evidence="2 3">
    <name type="scientific">Glycocaulis alkaliphilus</name>
    <dbReference type="NCBI Taxonomy" id="1434191"/>
    <lineage>
        <taxon>Bacteria</taxon>
        <taxon>Pseudomonadati</taxon>
        <taxon>Pseudomonadota</taxon>
        <taxon>Alphaproteobacteria</taxon>
        <taxon>Maricaulales</taxon>
        <taxon>Maricaulaceae</taxon>
        <taxon>Glycocaulis</taxon>
    </lineage>
</organism>
<keyword evidence="3" id="KW-1185">Reference proteome</keyword>
<feature type="compositionally biased region" description="Basic and acidic residues" evidence="1">
    <location>
        <begin position="46"/>
        <end position="63"/>
    </location>
</feature>
<gene>
    <name evidence="2" type="ORF">X907_0390</name>
</gene>